<evidence type="ECO:0000256" key="10">
    <source>
        <dbReference type="ARBA" id="ARBA00022833"/>
    </source>
</evidence>
<dbReference type="GO" id="GO:0061630">
    <property type="term" value="F:ubiquitin protein ligase activity"/>
    <property type="evidence" value="ECO:0007669"/>
    <property type="project" value="UniProtKB-EC"/>
</dbReference>
<dbReference type="InterPro" id="IPR013083">
    <property type="entry name" value="Znf_RING/FYVE/PHD"/>
</dbReference>
<keyword evidence="8" id="KW-0863">Zinc-finger</keyword>
<accession>A0A438KAM8</accession>
<keyword evidence="10" id="KW-0862">Zinc</keyword>
<evidence type="ECO:0000256" key="5">
    <source>
        <dbReference type="ARBA" id="ARBA00022679"/>
    </source>
</evidence>
<evidence type="ECO:0000256" key="1">
    <source>
        <dbReference type="ARBA" id="ARBA00000900"/>
    </source>
</evidence>
<evidence type="ECO:0000256" key="4">
    <source>
        <dbReference type="ARBA" id="ARBA00012483"/>
    </source>
</evidence>
<organism evidence="15 16">
    <name type="scientific">Vitis vinifera</name>
    <name type="common">Grape</name>
    <dbReference type="NCBI Taxonomy" id="29760"/>
    <lineage>
        <taxon>Eukaryota</taxon>
        <taxon>Viridiplantae</taxon>
        <taxon>Streptophyta</taxon>
        <taxon>Embryophyta</taxon>
        <taxon>Tracheophyta</taxon>
        <taxon>Spermatophyta</taxon>
        <taxon>Magnoliopsida</taxon>
        <taxon>eudicotyledons</taxon>
        <taxon>Gunneridae</taxon>
        <taxon>Pentapetalae</taxon>
        <taxon>rosids</taxon>
        <taxon>Vitales</taxon>
        <taxon>Vitaceae</taxon>
        <taxon>Viteae</taxon>
        <taxon>Vitis</taxon>
    </lineage>
</organism>
<evidence type="ECO:0000256" key="6">
    <source>
        <dbReference type="ARBA" id="ARBA00022692"/>
    </source>
</evidence>
<evidence type="ECO:0000256" key="12">
    <source>
        <dbReference type="ARBA" id="ARBA00023136"/>
    </source>
</evidence>
<keyword evidence="9" id="KW-0833">Ubl conjugation pathway</keyword>
<keyword evidence="11 14" id="KW-1133">Transmembrane helix</keyword>
<comment type="caution">
    <text evidence="15">The sequence shown here is derived from an EMBL/GenBank/DDBJ whole genome shotgun (WGS) entry which is preliminary data.</text>
</comment>
<comment type="similarity">
    <text evidence="13">Belongs to the RING-type zinc finger family. ATL subfamily.</text>
</comment>
<evidence type="ECO:0000256" key="9">
    <source>
        <dbReference type="ARBA" id="ARBA00022786"/>
    </source>
</evidence>
<evidence type="ECO:0000313" key="15">
    <source>
        <dbReference type="EMBL" id="RVX18243.1"/>
    </source>
</evidence>
<dbReference type="PANTHER" id="PTHR45768:SF61">
    <property type="entry name" value="RING-H2 FINGER PROTEIN ATL18"/>
    <property type="match status" value="1"/>
</dbReference>
<evidence type="ECO:0000256" key="14">
    <source>
        <dbReference type="SAM" id="Phobius"/>
    </source>
</evidence>
<dbReference type="EMBL" id="QGNW01000011">
    <property type="protein sequence ID" value="RVX18243.1"/>
    <property type="molecule type" value="Genomic_DNA"/>
</dbReference>
<comment type="catalytic activity">
    <reaction evidence="1">
        <text>S-ubiquitinyl-[E2 ubiquitin-conjugating enzyme]-L-cysteine + [acceptor protein]-L-lysine = [E2 ubiquitin-conjugating enzyme]-L-cysteine + N(6)-ubiquitinyl-[acceptor protein]-L-lysine.</text>
        <dbReference type="EC" id="2.3.2.27"/>
    </reaction>
</comment>
<evidence type="ECO:0000256" key="11">
    <source>
        <dbReference type="ARBA" id="ARBA00022989"/>
    </source>
</evidence>
<evidence type="ECO:0000256" key="7">
    <source>
        <dbReference type="ARBA" id="ARBA00022723"/>
    </source>
</evidence>
<evidence type="ECO:0000256" key="2">
    <source>
        <dbReference type="ARBA" id="ARBA00004167"/>
    </source>
</evidence>
<evidence type="ECO:0000256" key="3">
    <source>
        <dbReference type="ARBA" id="ARBA00004906"/>
    </source>
</evidence>
<dbReference type="Proteomes" id="UP000288805">
    <property type="component" value="Unassembled WGS sequence"/>
</dbReference>
<reference evidence="15 16" key="1">
    <citation type="journal article" date="2018" name="PLoS Genet.">
        <title>Population sequencing reveals clonal diversity and ancestral inbreeding in the grapevine cultivar Chardonnay.</title>
        <authorList>
            <person name="Roach M.J."/>
            <person name="Johnson D.L."/>
            <person name="Bohlmann J."/>
            <person name="van Vuuren H.J."/>
            <person name="Jones S.J."/>
            <person name="Pretorius I.S."/>
            <person name="Schmidt S.A."/>
            <person name="Borneman A.R."/>
        </authorList>
    </citation>
    <scope>NUCLEOTIDE SEQUENCE [LARGE SCALE GENOMIC DNA]</scope>
    <source>
        <strain evidence="16">cv. Chardonnay</strain>
        <tissue evidence="15">Leaf</tissue>
    </source>
</reference>
<comment type="pathway">
    <text evidence="3">Protein modification; protein ubiquitination.</text>
</comment>
<keyword evidence="5" id="KW-0808">Transferase</keyword>
<proteinExistence type="inferred from homology"/>
<dbReference type="Gene3D" id="3.30.40.10">
    <property type="entry name" value="Zinc/RING finger domain, C3HC4 (zinc finger)"/>
    <property type="match status" value="1"/>
</dbReference>
<keyword evidence="12 14" id="KW-0472">Membrane</keyword>
<comment type="subcellular location">
    <subcellularLocation>
        <location evidence="2">Membrane</location>
        <topology evidence="2">Single-pass membrane protein</topology>
    </subcellularLocation>
</comment>
<feature type="transmembrane region" description="Helical" evidence="14">
    <location>
        <begin position="6"/>
        <end position="27"/>
    </location>
</feature>
<dbReference type="AlphaFoldDB" id="A0A438KAM8"/>
<keyword evidence="6 14" id="KW-0812">Transmembrane</keyword>
<keyword evidence="7" id="KW-0479">Metal-binding</keyword>
<sequence length="192" mass="21459">MVMEIVVSLVLLFVGIAVLIVIHVCIVGRAFRRAYGNGAMVQRGGSGGLGMSQDELKKLPCFEYKAVALEKASNSPVDCAVCLENFRKGDKCRLLPNSEHNLIPESKLQTLAIHWDSGLLHLHLVGGIKVIGLRSDPRKYYSLEKNGWQFEFSSWAIVLEWSSLLTEDFTKGPFPTRLSNFSTMGSLRLWFK</sequence>
<dbReference type="GO" id="GO:0016020">
    <property type="term" value="C:membrane"/>
    <property type="evidence" value="ECO:0007669"/>
    <property type="project" value="UniProtKB-SubCell"/>
</dbReference>
<evidence type="ECO:0000313" key="16">
    <source>
        <dbReference type="Proteomes" id="UP000288805"/>
    </source>
</evidence>
<dbReference type="GO" id="GO:0008270">
    <property type="term" value="F:zinc ion binding"/>
    <property type="evidence" value="ECO:0007669"/>
    <property type="project" value="UniProtKB-KW"/>
</dbReference>
<evidence type="ECO:0000256" key="13">
    <source>
        <dbReference type="ARBA" id="ARBA00024209"/>
    </source>
</evidence>
<protein>
    <recommendedName>
        <fullName evidence="4">RING-type E3 ubiquitin transferase</fullName>
        <ecNumber evidence="4">2.3.2.27</ecNumber>
    </recommendedName>
</protein>
<dbReference type="EC" id="2.3.2.27" evidence="4"/>
<dbReference type="PANTHER" id="PTHR45768">
    <property type="entry name" value="E3 UBIQUITIN-PROTEIN LIGASE RNF13-LIKE"/>
    <property type="match status" value="1"/>
</dbReference>
<gene>
    <name evidence="15" type="ORF">CK203_006631</name>
</gene>
<name>A0A438KAM8_VITVI</name>
<evidence type="ECO:0000256" key="8">
    <source>
        <dbReference type="ARBA" id="ARBA00022771"/>
    </source>
</evidence>